<evidence type="ECO:0000313" key="3">
    <source>
        <dbReference type="WBParaSite" id="Hba_06526"/>
    </source>
</evidence>
<organism evidence="2 3">
    <name type="scientific">Heterorhabditis bacteriophora</name>
    <name type="common">Entomopathogenic nematode worm</name>
    <dbReference type="NCBI Taxonomy" id="37862"/>
    <lineage>
        <taxon>Eukaryota</taxon>
        <taxon>Metazoa</taxon>
        <taxon>Ecdysozoa</taxon>
        <taxon>Nematoda</taxon>
        <taxon>Chromadorea</taxon>
        <taxon>Rhabditida</taxon>
        <taxon>Rhabditina</taxon>
        <taxon>Rhabditomorpha</taxon>
        <taxon>Strongyloidea</taxon>
        <taxon>Heterorhabditidae</taxon>
        <taxon>Heterorhabditis</taxon>
    </lineage>
</organism>
<dbReference type="AlphaFoldDB" id="A0A1I7WN04"/>
<protein>
    <submittedName>
        <fullName evidence="3">MFS transporter</fullName>
    </submittedName>
</protein>
<keyword evidence="1" id="KW-0812">Transmembrane</keyword>
<evidence type="ECO:0000313" key="2">
    <source>
        <dbReference type="Proteomes" id="UP000095283"/>
    </source>
</evidence>
<reference evidence="3" key="1">
    <citation type="submission" date="2016-11" db="UniProtKB">
        <authorList>
            <consortium name="WormBaseParasite"/>
        </authorList>
    </citation>
    <scope>IDENTIFICATION</scope>
</reference>
<dbReference type="WBParaSite" id="Hba_06526">
    <property type="protein sequence ID" value="Hba_06526"/>
    <property type="gene ID" value="Hba_06526"/>
</dbReference>
<sequence>MNITAYSERERDEEMKVWGRTDKGRKRERERYWTARYFMHSEIYTILPVSLFLPILLGRTQLAA</sequence>
<evidence type="ECO:0000256" key="1">
    <source>
        <dbReference type="SAM" id="Phobius"/>
    </source>
</evidence>
<keyword evidence="2" id="KW-1185">Reference proteome</keyword>
<keyword evidence="1" id="KW-0472">Membrane</keyword>
<dbReference type="Proteomes" id="UP000095283">
    <property type="component" value="Unplaced"/>
</dbReference>
<name>A0A1I7WN04_HETBA</name>
<keyword evidence="1" id="KW-1133">Transmembrane helix</keyword>
<feature type="transmembrane region" description="Helical" evidence="1">
    <location>
        <begin position="37"/>
        <end position="57"/>
    </location>
</feature>
<accession>A0A1I7WN04</accession>
<proteinExistence type="predicted"/>